<sequence length="175" mass="20559">MKNLFKLLLVLAIFSTTDFLATTPTVNIEAPPFENFMPDLEDGFSLEINSVNLSMENTQNFWLDEATYIDISMLENLHTRKLQSYIFEQTNEFQKKKINLFVSRIKEYLPDFNIDDQSRENLNKFHAVLEGNETHYFLKHKGVDIRLITFIKKETPIDFSPDNRSASITVEENYY</sequence>
<proteinExistence type="predicted"/>
<dbReference type="AlphaFoldDB" id="A0A2S7KZD9"/>
<dbReference type="Proteomes" id="UP000239522">
    <property type="component" value="Unassembled WGS sequence"/>
</dbReference>
<dbReference type="RefSeq" id="WP_104810233.1">
    <property type="nucleotide sequence ID" value="NZ_MQUA01000013.1"/>
</dbReference>
<evidence type="ECO:0000256" key="1">
    <source>
        <dbReference type="SAM" id="SignalP"/>
    </source>
</evidence>
<reference evidence="2 3" key="1">
    <citation type="submission" date="2016-11" db="EMBL/GenBank/DDBJ databases">
        <title>Trade-off between light-utilization and light-protection in marine flavobacteria.</title>
        <authorList>
            <person name="Kumagai Y."/>
        </authorList>
    </citation>
    <scope>NUCLEOTIDE SEQUENCE [LARGE SCALE GENOMIC DNA]</scope>
    <source>
        <strain evidence="2 3">ATCC 700397</strain>
    </source>
</reference>
<dbReference type="EMBL" id="MQUA01000013">
    <property type="protein sequence ID" value="PQB08029.1"/>
    <property type="molecule type" value="Genomic_DNA"/>
</dbReference>
<protein>
    <submittedName>
        <fullName evidence="2">Uncharacterized protein</fullName>
    </submittedName>
</protein>
<evidence type="ECO:0000313" key="2">
    <source>
        <dbReference type="EMBL" id="PQB08029.1"/>
    </source>
</evidence>
<organism evidence="2 3">
    <name type="scientific">Polaribacter filamentus</name>
    <dbReference type="NCBI Taxonomy" id="53483"/>
    <lineage>
        <taxon>Bacteria</taxon>
        <taxon>Pseudomonadati</taxon>
        <taxon>Bacteroidota</taxon>
        <taxon>Flavobacteriia</taxon>
        <taxon>Flavobacteriales</taxon>
        <taxon>Flavobacteriaceae</taxon>
    </lineage>
</organism>
<name>A0A2S7KZD9_9FLAO</name>
<keyword evidence="1" id="KW-0732">Signal</keyword>
<gene>
    <name evidence="2" type="ORF">BST83_13360</name>
</gene>
<accession>A0A2S7KZD9</accession>
<keyword evidence="3" id="KW-1185">Reference proteome</keyword>
<evidence type="ECO:0000313" key="3">
    <source>
        <dbReference type="Proteomes" id="UP000239522"/>
    </source>
</evidence>
<comment type="caution">
    <text evidence="2">The sequence shown here is derived from an EMBL/GenBank/DDBJ whole genome shotgun (WGS) entry which is preliminary data.</text>
</comment>
<feature type="signal peptide" evidence="1">
    <location>
        <begin position="1"/>
        <end position="21"/>
    </location>
</feature>
<feature type="chain" id="PRO_5015454353" evidence="1">
    <location>
        <begin position="22"/>
        <end position="175"/>
    </location>
</feature>